<evidence type="ECO:0000313" key="2">
    <source>
        <dbReference type="EMBL" id="PRQ51594.1"/>
    </source>
</evidence>
<comment type="caution">
    <text evidence="2">The sequence shown here is derived from an EMBL/GenBank/DDBJ whole genome shotgun (WGS) entry which is preliminary data.</text>
</comment>
<feature type="transmembrane region" description="Helical" evidence="1">
    <location>
        <begin position="34"/>
        <end position="54"/>
    </location>
</feature>
<accession>A0A2P6RYU1</accession>
<evidence type="ECO:0000256" key="1">
    <source>
        <dbReference type="SAM" id="Phobius"/>
    </source>
</evidence>
<dbReference type="AlphaFoldDB" id="A0A2P6RYU1"/>
<feature type="transmembrane region" description="Helical" evidence="1">
    <location>
        <begin position="66"/>
        <end position="83"/>
    </location>
</feature>
<protein>
    <submittedName>
        <fullName evidence="2">Uncharacterized protein</fullName>
    </submittedName>
</protein>
<organism evidence="2 3">
    <name type="scientific">Rosa chinensis</name>
    <name type="common">China rose</name>
    <dbReference type="NCBI Taxonomy" id="74649"/>
    <lineage>
        <taxon>Eukaryota</taxon>
        <taxon>Viridiplantae</taxon>
        <taxon>Streptophyta</taxon>
        <taxon>Embryophyta</taxon>
        <taxon>Tracheophyta</taxon>
        <taxon>Spermatophyta</taxon>
        <taxon>Magnoliopsida</taxon>
        <taxon>eudicotyledons</taxon>
        <taxon>Gunneridae</taxon>
        <taxon>Pentapetalae</taxon>
        <taxon>rosids</taxon>
        <taxon>fabids</taxon>
        <taxon>Rosales</taxon>
        <taxon>Rosaceae</taxon>
        <taxon>Rosoideae</taxon>
        <taxon>Rosoideae incertae sedis</taxon>
        <taxon>Rosa</taxon>
    </lineage>
</organism>
<sequence>MLHNITFIFFISLAETHRRGSSALKLLCLSGTDSNAAILIVTAFVRCVLSNMKISFHFWDTTGNSMFIYNVGAAYLVILNHFIEHLIMHT</sequence>
<evidence type="ECO:0000313" key="3">
    <source>
        <dbReference type="Proteomes" id="UP000238479"/>
    </source>
</evidence>
<dbReference type="EMBL" id="PDCK01000040">
    <property type="protein sequence ID" value="PRQ51594.1"/>
    <property type="molecule type" value="Genomic_DNA"/>
</dbReference>
<keyword evidence="1" id="KW-0472">Membrane</keyword>
<name>A0A2P6RYU1_ROSCH</name>
<keyword evidence="1" id="KW-0812">Transmembrane</keyword>
<keyword evidence="3" id="KW-1185">Reference proteome</keyword>
<dbReference type="Proteomes" id="UP000238479">
    <property type="component" value="Chromosome 2"/>
</dbReference>
<keyword evidence="1" id="KW-1133">Transmembrane helix</keyword>
<gene>
    <name evidence="2" type="ORF">RchiOBHm_Chr2g0146171</name>
</gene>
<proteinExistence type="predicted"/>
<dbReference type="Gramene" id="PRQ51594">
    <property type="protein sequence ID" value="PRQ51594"/>
    <property type="gene ID" value="RchiOBHm_Chr2g0146171"/>
</dbReference>
<reference evidence="2 3" key="1">
    <citation type="journal article" date="2018" name="Nat. Genet.">
        <title>The Rosa genome provides new insights in the design of modern roses.</title>
        <authorList>
            <person name="Bendahmane M."/>
        </authorList>
    </citation>
    <scope>NUCLEOTIDE SEQUENCE [LARGE SCALE GENOMIC DNA]</scope>
    <source>
        <strain evidence="3">cv. Old Blush</strain>
    </source>
</reference>